<dbReference type="Proteomes" id="UP001500190">
    <property type="component" value="Unassembled WGS sequence"/>
</dbReference>
<dbReference type="Gene3D" id="3.40.50.1820">
    <property type="entry name" value="alpha/beta hydrolase"/>
    <property type="match status" value="1"/>
</dbReference>
<accession>A0ABN2D0E2</accession>
<dbReference type="InterPro" id="IPR000073">
    <property type="entry name" value="AB_hydrolase_1"/>
</dbReference>
<dbReference type="Pfam" id="PF12697">
    <property type="entry name" value="Abhydrolase_6"/>
    <property type="match status" value="1"/>
</dbReference>
<reference evidence="2 3" key="1">
    <citation type="journal article" date="2019" name="Int. J. Syst. Evol. Microbiol.">
        <title>The Global Catalogue of Microorganisms (GCM) 10K type strain sequencing project: providing services to taxonomists for standard genome sequencing and annotation.</title>
        <authorList>
            <consortium name="The Broad Institute Genomics Platform"/>
            <consortium name="The Broad Institute Genome Sequencing Center for Infectious Disease"/>
            <person name="Wu L."/>
            <person name="Ma J."/>
        </authorList>
    </citation>
    <scope>NUCLEOTIDE SEQUENCE [LARGE SCALE GENOMIC DNA]</scope>
    <source>
        <strain evidence="2 3">JCM 14304</strain>
    </source>
</reference>
<dbReference type="InterPro" id="IPR029058">
    <property type="entry name" value="AB_hydrolase_fold"/>
</dbReference>
<evidence type="ECO:0000313" key="2">
    <source>
        <dbReference type="EMBL" id="GAA1567459.1"/>
    </source>
</evidence>
<keyword evidence="3" id="KW-1185">Reference proteome</keyword>
<evidence type="ECO:0000259" key="1">
    <source>
        <dbReference type="Pfam" id="PF12697"/>
    </source>
</evidence>
<dbReference type="PANTHER" id="PTHR37017">
    <property type="entry name" value="AB HYDROLASE-1 DOMAIN-CONTAINING PROTEIN-RELATED"/>
    <property type="match status" value="1"/>
</dbReference>
<dbReference type="EMBL" id="BAAAND010000001">
    <property type="protein sequence ID" value="GAA1567459.1"/>
    <property type="molecule type" value="Genomic_DNA"/>
</dbReference>
<proteinExistence type="predicted"/>
<protein>
    <recommendedName>
        <fullName evidence="1">AB hydrolase-1 domain-containing protein</fullName>
    </recommendedName>
</protein>
<sequence length="193" mass="19941">MIPDLNAPTDRGLHDDAATVIAALDKLAREDDVVLVGHSYGGLAVREAADARADLVRQVVLVDGWAAPDGASLFDLAPSSFEKAMRASAHTNGDGSQIPAPPPAAFGVVDSDAAAWLAERLVPQPLRTFSEATRLGGGVDRVPGTAVCCTPPTYDFLGFGQSVGYRTATIEGPHGVILTDPEGVARSLLEAAA</sequence>
<gene>
    <name evidence="2" type="ORF">GCM10009742_06520</name>
</gene>
<feature type="domain" description="AB hydrolase-1" evidence="1">
    <location>
        <begin position="14"/>
        <end position="186"/>
    </location>
</feature>
<evidence type="ECO:0000313" key="3">
    <source>
        <dbReference type="Proteomes" id="UP001500190"/>
    </source>
</evidence>
<comment type="caution">
    <text evidence="2">The sequence shown here is derived from an EMBL/GenBank/DDBJ whole genome shotgun (WGS) entry which is preliminary data.</text>
</comment>
<dbReference type="PANTHER" id="PTHR37017:SF11">
    <property type="entry name" value="ESTERASE_LIPASE_THIOESTERASE DOMAIN-CONTAINING PROTEIN"/>
    <property type="match status" value="1"/>
</dbReference>
<dbReference type="SUPFAM" id="SSF53474">
    <property type="entry name" value="alpha/beta-Hydrolases"/>
    <property type="match status" value="1"/>
</dbReference>
<name>A0ABN2D0E2_9ACTN</name>
<dbReference type="InterPro" id="IPR052897">
    <property type="entry name" value="Sec-Metab_Biosynth_Hydrolase"/>
</dbReference>
<organism evidence="2 3">
    <name type="scientific">Kribbella karoonensis</name>
    <dbReference type="NCBI Taxonomy" id="324851"/>
    <lineage>
        <taxon>Bacteria</taxon>
        <taxon>Bacillati</taxon>
        <taxon>Actinomycetota</taxon>
        <taxon>Actinomycetes</taxon>
        <taxon>Propionibacteriales</taxon>
        <taxon>Kribbellaceae</taxon>
        <taxon>Kribbella</taxon>
    </lineage>
</organism>